<accession>A0A174B1G0</accession>
<evidence type="ECO:0000259" key="4">
    <source>
        <dbReference type="Pfam" id="PF00905"/>
    </source>
</evidence>
<name>A0A174B1G0_9ACTN</name>
<evidence type="ECO:0000256" key="1">
    <source>
        <dbReference type="ARBA" id="ARBA00004370"/>
    </source>
</evidence>
<dbReference type="InterPro" id="IPR050515">
    <property type="entry name" value="Beta-lactam/transpept"/>
</dbReference>
<proteinExistence type="inferred from homology"/>
<evidence type="ECO:0000256" key="2">
    <source>
        <dbReference type="ARBA" id="ARBA00007171"/>
    </source>
</evidence>
<dbReference type="Gene3D" id="3.40.710.10">
    <property type="entry name" value="DD-peptidase/beta-lactamase superfamily"/>
    <property type="match status" value="1"/>
</dbReference>
<dbReference type="InterPro" id="IPR005311">
    <property type="entry name" value="PBP_dimer"/>
</dbReference>
<dbReference type="EMBL" id="CYYP01000006">
    <property type="protein sequence ID" value="CUN93586.1"/>
    <property type="molecule type" value="Genomic_DNA"/>
</dbReference>
<dbReference type="PANTHER" id="PTHR30627:SF1">
    <property type="entry name" value="PEPTIDOGLYCAN D,D-TRANSPEPTIDASE FTSI"/>
    <property type="match status" value="1"/>
</dbReference>
<dbReference type="SUPFAM" id="SSF56519">
    <property type="entry name" value="Penicillin binding protein dimerisation domain"/>
    <property type="match status" value="1"/>
</dbReference>
<sequence>MHNTRSRKSSPTEWLTGTPLPRRKAVMGFIGLGLGLGVFRLADYQVVEADKLRERADARRLLAQTLFAKRGTIYDRNGNVLASSVECRNIAVNPQLVEDVDKTVSALVKATGIDKKTCRKLVESDGTWVYIKRQVDEDDAATLEKKNLPGVLFEQAMKRVYPYGNLASQVLGVVNVDNDGLTGLEKQYNKLLTGTNGSLVRERARDGSYIAGGAYKKVAAVDGVDIVTTLDVNIQRAAEDALAEAVEKTKAKNGSALVTDPTTGEILAACSYPTYDQTNLENAKTEDMNLRLVTDAYEPGSVFKTLVAGAGFDLGVVRSSTSFEVPASIKVGDDTVTDADKRDYAMTMDVREMMRRSSNVGFVLVGRKIGADDFAAYVDKWGIGHSSGVDFPGESLGIVKERDQYDGATLGSMSFGQALSVSPIEIARAVGGIANGGVMMTPHFYKSSKGDEKDWGEGERAISEDAASQVTSCMQTVVSEGTGVGGAVDGYDVAGKTGTAERADENGGYLKENYMSSFMGFAPAQSPKVLCYITLDGTPSGSDAAAVPFQSIMANALDVLGIPHTK</sequence>
<dbReference type="Proteomes" id="UP000095468">
    <property type="component" value="Unassembled WGS sequence"/>
</dbReference>
<dbReference type="SUPFAM" id="SSF56601">
    <property type="entry name" value="beta-lactamase/transpeptidase-like"/>
    <property type="match status" value="1"/>
</dbReference>
<dbReference type="GO" id="GO:0071555">
    <property type="term" value="P:cell wall organization"/>
    <property type="evidence" value="ECO:0007669"/>
    <property type="project" value="TreeGrafter"/>
</dbReference>
<dbReference type="AlphaFoldDB" id="A0A174B1G0"/>
<organism evidence="6 7">
    <name type="scientific">Collinsella aerofaciens</name>
    <dbReference type="NCBI Taxonomy" id="74426"/>
    <lineage>
        <taxon>Bacteria</taxon>
        <taxon>Bacillati</taxon>
        <taxon>Actinomycetota</taxon>
        <taxon>Coriobacteriia</taxon>
        <taxon>Coriobacteriales</taxon>
        <taxon>Coriobacteriaceae</taxon>
        <taxon>Collinsella</taxon>
    </lineage>
</organism>
<gene>
    <name evidence="6" type="primary">penA</name>
    <name evidence="6" type="ORF">ERS852381_00846</name>
</gene>
<dbReference type="PANTHER" id="PTHR30627">
    <property type="entry name" value="PEPTIDOGLYCAN D,D-TRANSPEPTIDASE"/>
    <property type="match status" value="1"/>
</dbReference>
<dbReference type="Pfam" id="PF03717">
    <property type="entry name" value="PBP_dimer"/>
    <property type="match status" value="1"/>
</dbReference>
<comment type="similarity">
    <text evidence="2">Belongs to the transpeptidase family.</text>
</comment>
<reference evidence="6 7" key="1">
    <citation type="submission" date="2015-09" db="EMBL/GenBank/DDBJ databases">
        <authorList>
            <consortium name="Pathogen Informatics"/>
        </authorList>
    </citation>
    <scope>NUCLEOTIDE SEQUENCE [LARGE SCALE GENOMIC DNA]</scope>
    <source>
        <strain evidence="6 7">2789STDY5608823</strain>
    </source>
</reference>
<keyword evidence="3" id="KW-0472">Membrane</keyword>
<comment type="subcellular location">
    <subcellularLocation>
        <location evidence="1">Membrane</location>
    </subcellularLocation>
</comment>
<dbReference type="Gene3D" id="3.90.1310.10">
    <property type="entry name" value="Penicillin-binding protein 2a (Domain 2)"/>
    <property type="match status" value="1"/>
</dbReference>
<dbReference type="InterPro" id="IPR001460">
    <property type="entry name" value="PCN-bd_Tpept"/>
</dbReference>
<feature type="domain" description="Penicillin-binding protein transpeptidase" evidence="4">
    <location>
        <begin position="254"/>
        <end position="553"/>
    </location>
</feature>
<protein>
    <submittedName>
        <fullName evidence="6">Penicillin-binding protein 2</fullName>
    </submittedName>
</protein>
<dbReference type="InterPro" id="IPR012338">
    <property type="entry name" value="Beta-lactam/transpept-like"/>
</dbReference>
<dbReference type="GO" id="GO:0008658">
    <property type="term" value="F:penicillin binding"/>
    <property type="evidence" value="ECO:0007669"/>
    <property type="project" value="InterPro"/>
</dbReference>
<evidence type="ECO:0000256" key="3">
    <source>
        <dbReference type="ARBA" id="ARBA00023136"/>
    </source>
</evidence>
<evidence type="ECO:0000313" key="7">
    <source>
        <dbReference type="Proteomes" id="UP000095468"/>
    </source>
</evidence>
<feature type="domain" description="Penicillin-binding protein dimerisation" evidence="5">
    <location>
        <begin position="68"/>
        <end position="210"/>
    </location>
</feature>
<dbReference type="Pfam" id="PF00905">
    <property type="entry name" value="Transpeptidase"/>
    <property type="match status" value="1"/>
</dbReference>
<dbReference type="Gene3D" id="3.30.450.330">
    <property type="match status" value="1"/>
</dbReference>
<dbReference type="InterPro" id="IPR036138">
    <property type="entry name" value="PBP_dimer_sf"/>
</dbReference>
<evidence type="ECO:0000313" key="6">
    <source>
        <dbReference type="EMBL" id="CUN93586.1"/>
    </source>
</evidence>
<dbReference type="GO" id="GO:0005886">
    <property type="term" value="C:plasma membrane"/>
    <property type="evidence" value="ECO:0007669"/>
    <property type="project" value="TreeGrafter"/>
</dbReference>
<evidence type="ECO:0000259" key="5">
    <source>
        <dbReference type="Pfam" id="PF03717"/>
    </source>
</evidence>